<organism evidence="1 2">
    <name type="scientific">Pisolithus tinctorius Marx 270</name>
    <dbReference type="NCBI Taxonomy" id="870435"/>
    <lineage>
        <taxon>Eukaryota</taxon>
        <taxon>Fungi</taxon>
        <taxon>Dikarya</taxon>
        <taxon>Basidiomycota</taxon>
        <taxon>Agaricomycotina</taxon>
        <taxon>Agaricomycetes</taxon>
        <taxon>Agaricomycetidae</taxon>
        <taxon>Boletales</taxon>
        <taxon>Sclerodermatineae</taxon>
        <taxon>Pisolithaceae</taxon>
        <taxon>Pisolithus</taxon>
    </lineage>
</organism>
<dbReference type="EMBL" id="KN832017">
    <property type="protein sequence ID" value="KIN98291.1"/>
    <property type="molecule type" value="Genomic_DNA"/>
</dbReference>
<sequence>MGDAIPPTIAHTQTRASEMCTANMMLHVPQQCQGGGERRAQGFSHNIPHCNDSQGYQQGLLNLCYMCTGVPELHPERLTRGV</sequence>
<name>A0A0C3JL44_PISTI</name>
<dbReference type="InParanoid" id="A0A0C3JL44"/>
<proteinExistence type="predicted"/>
<keyword evidence="2" id="KW-1185">Reference proteome</keyword>
<reference evidence="2" key="2">
    <citation type="submission" date="2015-01" db="EMBL/GenBank/DDBJ databases">
        <title>Evolutionary Origins and Diversification of the Mycorrhizal Mutualists.</title>
        <authorList>
            <consortium name="DOE Joint Genome Institute"/>
            <consortium name="Mycorrhizal Genomics Consortium"/>
            <person name="Kohler A."/>
            <person name="Kuo A."/>
            <person name="Nagy L.G."/>
            <person name="Floudas D."/>
            <person name="Copeland A."/>
            <person name="Barry K.W."/>
            <person name="Cichocki N."/>
            <person name="Veneault-Fourrey C."/>
            <person name="LaButti K."/>
            <person name="Lindquist E.A."/>
            <person name="Lipzen A."/>
            <person name="Lundell T."/>
            <person name="Morin E."/>
            <person name="Murat C."/>
            <person name="Riley R."/>
            <person name="Ohm R."/>
            <person name="Sun H."/>
            <person name="Tunlid A."/>
            <person name="Henrissat B."/>
            <person name="Grigoriev I.V."/>
            <person name="Hibbett D.S."/>
            <person name="Martin F."/>
        </authorList>
    </citation>
    <scope>NUCLEOTIDE SEQUENCE [LARGE SCALE GENOMIC DNA]</scope>
    <source>
        <strain evidence="2">Marx 270</strain>
    </source>
</reference>
<dbReference type="Proteomes" id="UP000054217">
    <property type="component" value="Unassembled WGS sequence"/>
</dbReference>
<reference evidence="1 2" key="1">
    <citation type="submission" date="2014-04" db="EMBL/GenBank/DDBJ databases">
        <authorList>
            <consortium name="DOE Joint Genome Institute"/>
            <person name="Kuo A."/>
            <person name="Kohler A."/>
            <person name="Costa M.D."/>
            <person name="Nagy L.G."/>
            <person name="Floudas D."/>
            <person name="Copeland A."/>
            <person name="Barry K.W."/>
            <person name="Cichocki N."/>
            <person name="Veneault-Fourrey C."/>
            <person name="LaButti K."/>
            <person name="Lindquist E.A."/>
            <person name="Lipzen A."/>
            <person name="Lundell T."/>
            <person name="Morin E."/>
            <person name="Murat C."/>
            <person name="Sun H."/>
            <person name="Tunlid A."/>
            <person name="Henrissat B."/>
            <person name="Grigoriev I.V."/>
            <person name="Hibbett D.S."/>
            <person name="Martin F."/>
            <person name="Nordberg H.P."/>
            <person name="Cantor M.N."/>
            <person name="Hua S.X."/>
        </authorList>
    </citation>
    <scope>NUCLEOTIDE SEQUENCE [LARGE SCALE GENOMIC DNA]</scope>
    <source>
        <strain evidence="1 2">Marx 270</strain>
    </source>
</reference>
<dbReference type="HOGENOM" id="CLU_2559236_0_0_1"/>
<evidence type="ECO:0000313" key="1">
    <source>
        <dbReference type="EMBL" id="KIN98291.1"/>
    </source>
</evidence>
<accession>A0A0C3JL44</accession>
<gene>
    <name evidence="1" type="ORF">M404DRAFT_1005432</name>
</gene>
<dbReference type="AlphaFoldDB" id="A0A0C3JL44"/>
<protein>
    <submittedName>
        <fullName evidence="1">Uncharacterized protein</fullName>
    </submittedName>
</protein>
<evidence type="ECO:0000313" key="2">
    <source>
        <dbReference type="Proteomes" id="UP000054217"/>
    </source>
</evidence>